<evidence type="ECO:0000313" key="4">
    <source>
        <dbReference type="Proteomes" id="UP000264294"/>
    </source>
</evidence>
<dbReference type="AlphaFoldDB" id="A0A090YSR8"/>
<reference evidence="1 3" key="1">
    <citation type="submission" date="2014-04" db="EMBL/GenBank/DDBJ databases">
        <authorList>
            <person name="Bishop-Lilly K.A."/>
            <person name="Broomall S.M."/>
            <person name="Chain P.S."/>
            <person name="Chertkov O."/>
            <person name="Coyne S.R."/>
            <person name="Daligault H.E."/>
            <person name="Davenport K.W."/>
            <person name="Erkkila T."/>
            <person name="Frey K.G."/>
            <person name="Gibbons H.S."/>
            <person name="Gu W."/>
            <person name="Jaissle J."/>
            <person name="Johnson S.L."/>
            <person name="Koroleva G.I."/>
            <person name="Ladner J.T."/>
            <person name="Lo C.-C."/>
            <person name="Minogue T.D."/>
            <person name="Munk C."/>
            <person name="Palacios G.F."/>
            <person name="Redden C.L."/>
            <person name="Rosenzweig C.N."/>
            <person name="Scholz M.B."/>
            <person name="Teshima H."/>
            <person name="Xu Y."/>
        </authorList>
    </citation>
    <scope>NUCLEOTIDE SEQUENCE [LARGE SCALE GENOMIC DNA]</scope>
    <source>
        <strain evidence="1 3">BHP</strain>
    </source>
</reference>
<accession>A0A090YSR8</accession>
<dbReference type="Proteomes" id="UP000029389">
    <property type="component" value="Unassembled WGS sequence"/>
</dbReference>
<dbReference type="RefSeq" id="WP_042979229.1">
    <property type="nucleotide sequence ID" value="NZ_JMQC01000008.1"/>
</dbReference>
<dbReference type="EMBL" id="JMQC01000008">
    <property type="protein sequence ID" value="KFN01302.1"/>
    <property type="molecule type" value="Genomic_DNA"/>
</dbReference>
<name>A0A090YSR8_9BACI</name>
<sequence>MIKRGKYGIYKGSEYRIVETNNGVELISKNESDLLQGFIRDDWDGSIFCKDVQKNELELAYYITPYVLYKGRKFGIAAGDGSTDSVIIGTTYKSEADELGMKNVNKSEYEMSVNLKDVELIEEKKPIWGFTLDKEN</sequence>
<evidence type="ECO:0000313" key="1">
    <source>
        <dbReference type="EMBL" id="KFN01302.1"/>
    </source>
</evidence>
<evidence type="ECO:0000313" key="3">
    <source>
        <dbReference type="Proteomes" id="UP000029389"/>
    </source>
</evidence>
<protein>
    <submittedName>
        <fullName evidence="1">Uncharacterized protein</fullName>
    </submittedName>
</protein>
<keyword evidence="4" id="KW-1185">Reference proteome</keyword>
<comment type="caution">
    <text evidence="1">The sequence shown here is derived from an EMBL/GenBank/DDBJ whole genome shotgun (WGS) entry which is preliminary data.</text>
</comment>
<evidence type="ECO:0000313" key="2">
    <source>
        <dbReference type="EMBL" id="RFT67701.1"/>
    </source>
</evidence>
<dbReference type="EMBL" id="QVOD01000005">
    <property type="protein sequence ID" value="RFT67701.1"/>
    <property type="molecule type" value="Genomic_DNA"/>
</dbReference>
<reference evidence="2 4" key="2">
    <citation type="submission" date="2018-08" db="EMBL/GenBank/DDBJ databases">
        <title>Bacillus clarus sp. nov. strain PS00077A.</title>
        <authorList>
            <person name="Mendez Acevedo M."/>
            <person name="Carroll L."/>
            <person name="Mukherjee M."/>
            <person name="Wiedmann M."/>
            <person name="Kovac J."/>
        </authorList>
    </citation>
    <scope>NUCLEOTIDE SEQUENCE [LARGE SCALE GENOMIC DNA]</scope>
    <source>
        <strain evidence="2 4">PS00077A</strain>
    </source>
</reference>
<organism evidence="1 3">
    <name type="scientific">Bacillus clarus</name>
    <dbReference type="NCBI Taxonomy" id="2338372"/>
    <lineage>
        <taxon>Bacteria</taxon>
        <taxon>Bacillati</taxon>
        <taxon>Bacillota</taxon>
        <taxon>Bacilli</taxon>
        <taxon>Bacillales</taxon>
        <taxon>Bacillaceae</taxon>
        <taxon>Bacillus</taxon>
        <taxon>Bacillus cereus group</taxon>
    </lineage>
</organism>
<dbReference type="PATRIC" id="fig|1405.8.peg.774"/>
<proteinExistence type="predicted"/>
<gene>
    <name evidence="2" type="ORF">D0U04_06250</name>
    <name evidence="1" type="ORF">DJ93_600</name>
</gene>
<dbReference type="Proteomes" id="UP000264294">
    <property type="component" value="Unassembled WGS sequence"/>
</dbReference>